<dbReference type="eggNOG" id="ENOG502RZB5">
    <property type="taxonomic scope" value="Eukaryota"/>
</dbReference>
<dbReference type="HOGENOM" id="CLU_132858_2_0_1"/>
<keyword evidence="1" id="KW-0863">Zinc-finger</keyword>
<keyword evidence="1" id="KW-0479">Metal-binding</keyword>
<organism evidence="3 4">
    <name type="scientific">Strigamia maritima</name>
    <name type="common">European centipede</name>
    <name type="synonym">Geophilus maritimus</name>
    <dbReference type="NCBI Taxonomy" id="126957"/>
    <lineage>
        <taxon>Eukaryota</taxon>
        <taxon>Metazoa</taxon>
        <taxon>Ecdysozoa</taxon>
        <taxon>Arthropoda</taxon>
        <taxon>Myriapoda</taxon>
        <taxon>Chilopoda</taxon>
        <taxon>Pleurostigmophora</taxon>
        <taxon>Geophilomorpha</taxon>
        <taxon>Linotaeniidae</taxon>
        <taxon>Strigamia</taxon>
    </lineage>
</organism>
<protein>
    <recommendedName>
        <fullName evidence="2">SWIM-type domain-containing protein</fullName>
    </recommendedName>
</protein>
<dbReference type="OMA" id="YTCYTSC"/>
<dbReference type="PANTHER" id="PTHR28498:SF1">
    <property type="entry name" value="ZINC FINGER SWIM DOMAIN-CONTAINING PROTEIN 7"/>
    <property type="match status" value="1"/>
</dbReference>
<evidence type="ECO:0000256" key="1">
    <source>
        <dbReference type="PROSITE-ProRule" id="PRU00325"/>
    </source>
</evidence>
<dbReference type="AlphaFoldDB" id="T1JE24"/>
<feature type="domain" description="SWIM-type" evidence="2">
    <location>
        <begin position="74"/>
        <end position="112"/>
    </location>
</feature>
<keyword evidence="4" id="KW-1185">Reference proteome</keyword>
<dbReference type="Pfam" id="PF04434">
    <property type="entry name" value="SWIM"/>
    <property type="match status" value="1"/>
</dbReference>
<dbReference type="EnsemblMetazoa" id="SMAR012060-RA">
    <property type="protein sequence ID" value="SMAR012060-PA"/>
    <property type="gene ID" value="SMAR012060"/>
</dbReference>
<dbReference type="GO" id="GO:0008270">
    <property type="term" value="F:zinc ion binding"/>
    <property type="evidence" value="ECO:0007669"/>
    <property type="project" value="UniProtKB-KW"/>
</dbReference>
<name>T1JE24_STRMM</name>
<dbReference type="GO" id="GO:0000724">
    <property type="term" value="P:double-strand break repair via homologous recombination"/>
    <property type="evidence" value="ECO:0007669"/>
    <property type="project" value="TreeGrafter"/>
</dbReference>
<reference evidence="4" key="1">
    <citation type="submission" date="2011-05" db="EMBL/GenBank/DDBJ databases">
        <authorList>
            <person name="Richards S.R."/>
            <person name="Qu J."/>
            <person name="Jiang H."/>
            <person name="Jhangiani S.N."/>
            <person name="Agravi P."/>
            <person name="Goodspeed R."/>
            <person name="Gross S."/>
            <person name="Mandapat C."/>
            <person name="Jackson L."/>
            <person name="Mathew T."/>
            <person name="Pu L."/>
            <person name="Thornton R."/>
            <person name="Saada N."/>
            <person name="Wilczek-Boney K.B."/>
            <person name="Lee S."/>
            <person name="Kovar C."/>
            <person name="Wu Y."/>
            <person name="Scherer S.E."/>
            <person name="Worley K.C."/>
            <person name="Muzny D.M."/>
            <person name="Gibbs R."/>
        </authorList>
    </citation>
    <scope>NUCLEOTIDE SEQUENCE</scope>
    <source>
        <strain evidence="4">Brora</strain>
    </source>
</reference>
<dbReference type="PANTHER" id="PTHR28498">
    <property type="entry name" value="ZINC FINGER SWIM DOMAIN-CONTAINING PROTEIN 7"/>
    <property type="match status" value="1"/>
</dbReference>
<keyword evidence="1" id="KW-0862">Zinc</keyword>
<accession>T1JE24</accession>
<evidence type="ECO:0000259" key="2">
    <source>
        <dbReference type="PROSITE" id="PS50966"/>
    </source>
</evidence>
<reference evidence="3" key="2">
    <citation type="submission" date="2015-02" db="UniProtKB">
        <authorList>
            <consortium name="EnsemblMetazoa"/>
        </authorList>
    </citation>
    <scope>IDENTIFICATION</scope>
</reference>
<dbReference type="PhylomeDB" id="T1JE24"/>
<dbReference type="Proteomes" id="UP000014500">
    <property type="component" value="Unassembled WGS sequence"/>
</dbReference>
<dbReference type="STRING" id="126957.T1JE24"/>
<proteinExistence type="predicted"/>
<sequence length="133" mass="15152">MTENLLNLLLKDLKTNHRENERLSDQVLSTLKCLFPRIGLGALDLVDNCKVEKLIGASTKRSCFKVIGSSRTPYFCYISANYCSCPAFKYSVLRNEENYTCKHVLAALLSDAMNLTKNREIPDKELSEILRQM</sequence>
<dbReference type="InterPro" id="IPR007527">
    <property type="entry name" value="Znf_SWIM"/>
</dbReference>
<dbReference type="EMBL" id="JH432114">
    <property type="status" value="NOT_ANNOTATED_CDS"/>
    <property type="molecule type" value="Genomic_DNA"/>
</dbReference>
<evidence type="ECO:0000313" key="3">
    <source>
        <dbReference type="EnsemblMetazoa" id="SMAR012060-PA"/>
    </source>
</evidence>
<dbReference type="PROSITE" id="PS50966">
    <property type="entry name" value="ZF_SWIM"/>
    <property type="match status" value="1"/>
</dbReference>
<dbReference type="GO" id="GO:0097196">
    <property type="term" value="C:Shu complex"/>
    <property type="evidence" value="ECO:0007669"/>
    <property type="project" value="TreeGrafter"/>
</dbReference>
<evidence type="ECO:0000313" key="4">
    <source>
        <dbReference type="Proteomes" id="UP000014500"/>
    </source>
</evidence>